<feature type="domain" description="Rhamnogalacturonan I lyase beta-sheet" evidence="1">
    <location>
        <begin position="154"/>
        <end position="239"/>
    </location>
</feature>
<keyword evidence="4" id="KW-0456">Lyase</keyword>
<comment type="caution">
    <text evidence="4">The sequence shown here is derived from an EMBL/GenBank/DDBJ whole genome shotgun (WGS) entry which is preliminary data.</text>
</comment>
<accession>A0A926KKQ8</accession>
<dbReference type="Proteomes" id="UP000650466">
    <property type="component" value="Unassembled WGS sequence"/>
</dbReference>
<dbReference type="Gene3D" id="2.60.120.430">
    <property type="entry name" value="Galactose-binding lectin"/>
    <property type="match status" value="1"/>
</dbReference>
<dbReference type="GO" id="GO:0016829">
    <property type="term" value="F:lyase activity"/>
    <property type="evidence" value="ECO:0007669"/>
    <property type="project" value="UniProtKB-KW"/>
</dbReference>
<dbReference type="Pfam" id="PF18370">
    <property type="entry name" value="RGI_lyase"/>
    <property type="match status" value="1"/>
</dbReference>
<dbReference type="Pfam" id="PF21348">
    <property type="entry name" value="RGL11_C"/>
    <property type="match status" value="1"/>
</dbReference>
<protein>
    <submittedName>
        <fullName evidence="4">Rhamnogalacturonan lyase</fullName>
    </submittedName>
</protein>
<dbReference type="Pfam" id="PF21254">
    <property type="entry name" value="AGA-YXIM_GBD"/>
    <property type="match status" value="1"/>
</dbReference>
<dbReference type="InterPro" id="IPR049033">
    <property type="entry name" value="AGA-YXIM_GBD"/>
</dbReference>
<sequence>MLVLTGFPSTTEAAPGNAYRFDYGSAASPVEAGYLQVSNTMVYNSTRGYGLNMQVDFRDRGAPDPLLRDFVINANYSFAVDIQNGSYKVKLKAGDQIASNRTSVSIEGVPVGNLASSSGSFAELDQNVTVTDGQMNFDFGRDGRVNSIEITPARQMEKLDRGLVAVKVNSGVYVGWRLLGTEQPSISFNLYRNGTKVNATPITDSTNYLDTGGSVASSYQVKAVVNGIEQPGSATATVWGANYHQLPLQKPNGGTTPDNAAYTYSANDASLGDVDGDGQYEIILKWDPSNSRDNSQAGYTGNVYIDAYKLNGTRLWRIDLGKNIRAGAHYTQFMVYDLDGDGKAEVAMKTADGTVDGTGVTIGNASADYRNASGYILSGPEYLTIFNGQTGKAMTTVNYDPPRGNVSDWGDAYGNRVDRFLAGIAYLDGVKPSLVMARGYYTRTVIVAYNYRNGALTKQWTFDSNSAGNTAYAGQGNHSLSVADVDNDGKDEIIYGAMTLDDNGTGLYNTGLGHGDALHVGDLDPTRPGMEVFDVHEHKDAQYGMEMHDADTGAILWGRYTGTDTGRGLTADIDPRYPGEEAWAVNGAWNSMTGWLYSAQGQLLSTAIPSTNFAIWWDGDLQRELLDHQWDSTTGTGVGKIYKWNYTNNTLVNLLTASGTLSNNNTKGTPSLQADLLGDWREEVIWRTTDSSALRIYTTTDVTSYKIPTLMHDPAYRLSIAWQNTAYNQPPHPGFYLGNGMTPAPTPNMYTP</sequence>
<dbReference type="InterPro" id="IPR008979">
    <property type="entry name" value="Galactose-bd-like_sf"/>
</dbReference>
<evidence type="ECO:0000259" key="2">
    <source>
        <dbReference type="Pfam" id="PF21254"/>
    </source>
</evidence>
<evidence type="ECO:0000259" key="1">
    <source>
        <dbReference type="Pfam" id="PF18370"/>
    </source>
</evidence>
<dbReference type="SUPFAM" id="SSF49785">
    <property type="entry name" value="Galactose-binding domain-like"/>
    <property type="match status" value="1"/>
</dbReference>
<dbReference type="InterPro" id="IPR028994">
    <property type="entry name" value="Integrin_alpha_N"/>
</dbReference>
<name>A0A926KKQ8_9BACL</name>
<reference evidence="4" key="1">
    <citation type="submission" date="2020-09" db="EMBL/GenBank/DDBJ databases">
        <title>Draft Genome Sequence of Paenibacillus sp. WST5.</title>
        <authorList>
            <person name="Bao Z."/>
        </authorList>
    </citation>
    <scope>NUCLEOTIDE SEQUENCE</scope>
    <source>
        <strain evidence="4">WST5</strain>
    </source>
</reference>
<dbReference type="InterPro" id="IPR013783">
    <property type="entry name" value="Ig-like_fold"/>
</dbReference>
<keyword evidence="5" id="KW-1185">Reference proteome</keyword>
<feature type="domain" description="Beta-agarase/YXIM esterase-like galactose-binding" evidence="2">
    <location>
        <begin position="19"/>
        <end position="137"/>
    </location>
</feature>
<dbReference type="Gene3D" id="2.60.40.10">
    <property type="entry name" value="Immunoglobulins"/>
    <property type="match status" value="1"/>
</dbReference>
<dbReference type="InterPro" id="IPR049366">
    <property type="entry name" value="RGL11_C"/>
</dbReference>
<evidence type="ECO:0000313" key="4">
    <source>
        <dbReference type="EMBL" id="MBD0379592.1"/>
    </source>
</evidence>
<dbReference type="SUPFAM" id="SSF69318">
    <property type="entry name" value="Integrin alpha N-terminal domain"/>
    <property type="match status" value="1"/>
</dbReference>
<proteinExistence type="predicted"/>
<dbReference type="PANTHER" id="PTHR43118:SF1">
    <property type="entry name" value="RHAMNOGALACTURONAN LYASE (EUROFUNG)"/>
    <property type="match status" value="1"/>
</dbReference>
<dbReference type="EMBL" id="JACVVD010000002">
    <property type="protein sequence ID" value="MBD0379592.1"/>
    <property type="molecule type" value="Genomic_DNA"/>
</dbReference>
<gene>
    <name evidence="4" type="ORF">ICC18_05645</name>
</gene>
<dbReference type="InterPro" id="IPR041624">
    <property type="entry name" value="RGI_lyase"/>
</dbReference>
<feature type="domain" description="Rhamnogalacturonan lyase family 11 C-terminal" evidence="3">
    <location>
        <begin position="243"/>
        <end position="747"/>
    </location>
</feature>
<dbReference type="CDD" id="cd10318">
    <property type="entry name" value="RGL11"/>
    <property type="match status" value="1"/>
</dbReference>
<dbReference type="AlphaFoldDB" id="A0A926KKQ8"/>
<organism evidence="4 5">
    <name type="scientific">Paenibacillus sedimenti</name>
    <dbReference type="NCBI Taxonomy" id="2770274"/>
    <lineage>
        <taxon>Bacteria</taxon>
        <taxon>Bacillati</taxon>
        <taxon>Bacillota</taxon>
        <taxon>Bacilli</taxon>
        <taxon>Bacillales</taxon>
        <taxon>Paenibacillaceae</taxon>
        <taxon>Paenibacillus</taxon>
    </lineage>
</organism>
<evidence type="ECO:0000313" key="5">
    <source>
        <dbReference type="Proteomes" id="UP000650466"/>
    </source>
</evidence>
<dbReference type="InterPro" id="IPR034641">
    <property type="entry name" value="RGL11"/>
</dbReference>
<evidence type="ECO:0000259" key="3">
    <source>
        <dbReference type="Pfam" id="PF21348"/>
    </source>
</evidence>
<dbReference type="PANTHER" id="PTHR43118">
    <property type="entry name" value="RHAMNOGALACTURONAN LYASE (EUROFUNG)"/>
    <property type="match status" value="1"/>
</dbReference>